<evidence type="ECO:0000313" key="4">
    <source>
        <dbReference type="Proteomes" id="UP000533269"/>
    </source>
</evidence>
<dbReference type="InterPro" id="IPR050312">
    <property type="entry name" value="IolE/XylAMocC-like"/>
</dbReference>
<organism evidence="3 4">
    <name type="scientific">Kineococcus radiotolerans</name>
    <dbReference type="NCBI Taxonomy" id="131568"/>
    <lineage>
        <taxon>Bacteria</taxon>
        <taxon>Bacillati</taxon>
        <taxon>Actinomycetota</taxon>
        <taxon>Actinomycetes</taxon>
        <taxon>Kineosporiales</taxon>
        <taxon>Kineosporiaceae</taxon>
        <taxon>Kineococcus</taxon>
    </lineage>
</organism>
<reference evidence="3 4" key="1">
    <citation type="submission" date="2020-08" db="EMBL/GenBank/DDBJ databases">
        <title>The Agave Microbiome: Exploring the role of microbial communities in plant adaptations to desert environments.</title>
        <authorList>
            <person name="Partida-Martinez L.P."/>
        </authorList>
    </citation>
    <scope>NUCLEOTIDE SEQUENCE [LARGE SCALE GENOMIC DNA]</scope>
    <source>
        <strain evidence="3 4">AS2.23</strain>
    </source>
</reference>
<dbReference type="SUPFAM" id="SSF51658">
    <property type="entry name" value="Xylose isomerase-like"/>
    <property type="match status" value="1"/>
</dbReference>
<dbReference type="Pfam" id="PF01261">
    <property type="entry name" value="AP_endonuc_2"/>
    <property type="match status" value="1"/>
</dbReference>
<feature type="region of interest" description="Disordered" evidence="1">
    <location>
        <begin position="103"/>
        <end position="138"/>
    </location>
</feature>
<reference evidence="3 4" key="2">
    <citation type="submission" date="2020-08" db="EMBL/GenBank/DDBJ databases">
        <authorList>
            <person name="Partida-Martinez L."/>
            <person name="Huntemann M."/>
            <person name="Clum A."/>
            <person name="Wang J."/>
            <person name="Palaniappan K."/>
            <person name="Ritter S."/>
            <person name="Chen I.-M."/>
            <person name="Stamatis D."/>
            <person name="Reddy T."/>
            <person name="O'Malley R."/>
            <person name="Daum C."/>
            <person name="Shapiro N."/>
            <person name="Ivanova N."/>
            <person name="Kyrpides N."/>
            <person name="Woyke T."/>
        </authorList>
    </citation>
    <scope>NUCLEOTIDE SEQUENCE [LARGE SCALE GENOMIC DNA]</scope>
    <source>
        <strain evidence="3 4">AS2.23</strain>
    </source>
</reference>
<dbReference type="InterPro" id="IPR036237">
    <property type="entry name" value="Xyl_isomerase-like_sf"/>
</dbReference>
<feature type="domain" description="Xylose isomerase-like TIM barrel" evidence="2">
    <location>
        <begin position="31"/>
        <end position="281"/>
    </location>
</feature>
<evidence type="ECO:0000259" key="2">
    <source>
        <dbReference type="Pfam" id="PF01261"/>
    </source>
</evidence>
<dbReference type="AlphaFoldDB" id="A0A7W4TLG2"/>
<dbReference type="Gene3D" id="3.20.20.150">
    <property type="entry name" value="Divalent-metal-dependent TIM barrel enzymes"/>
    <property type="match status" value="1"/>
</dbReference>
<accession>A0A7W4TLG2</accession>
<dbReference type="EMBL" id="JACHVY010000001">
    <property type="protein sequence ID" value="MBB2901103.1"/>
    <property type="molecule type" value="Genomic_DNA"/>
</dbReference>
<dbReference type="InterPro" id="IPR013022">
    <property type="entry name" value="Xyl_isomerase-like_TIM-brl"/>
</dbReference>
<name>A0A7W4TLG2_KINRA</name>
<dbReference type="EC" id="4.2.1.44" evidence="3"/>
<evidence type="ECO:0000256" key="1">
    <source>
        <dbReference type="SAM" id="MobiDB-lite"/>
    </source>
</evidence>
<sequence>MNGSRIAGAPVSFGVWGPHTGPADGDGDAVLRALADAGYRGSELGPTGYLGDPDRTADLFAAHGLAPAGVYVGLELAAGRWSGPGRAGLELACRTLRAVVDRRSGADPAAPPAPIVLADDGAPGLDAPRDPDDPASGLDGPAWAGAVRLLDEARAVCADHGLPTAFHPHLGTFVESGWEVDRLLATTDLTVVLDTGHALLAGTDPVAAVARWGPRIDHVHLKDVRLDVPRRARAGGPVPLRTWWSAANVVLGAGDVDLPGVLDALRGGGYDGWLVVEQDVAPDGGPQLAAFAGDQRRNLEHLDALLRARA</sequence>
<keyword evidence="3" id="KW-0456">Lyase</keyword>
<dbReference type="PANTHER" id="PTHR12110">
    <property type="entry name" value="HYDROXYPYRUVATE ISOMERASE"/>
    <property type="match status" value="1"/>
</dbReference>
<evidence type="ECO:0000313" key="3">
    <source>
        <dbReference type="EMBL" id="MBB2901103.1"/>
    </source>
</evidence>
<gene>
    <name evidence="3" type="ORF">FHR75_001891</name>
</gene>
<dbReference type="RefSeq" id="WP_183391087.1">
    <property type="nucleotide sequence ID" value="NZ_JACHVY010000001.1"/>
</dbReference>
<dbReference type="GO" id="GO:0050114">
    <property type="term" value="F:myo-inosose-2 dehydratase activity"/>
    <property type="evidence" value="ECO:0007669"/>
    <property type="project" value="UniProtKB-EC"/>
</dbReference>
<dbReference type="PANTHER" id="PTHR12110:SF41">
    <property type="entry name" value="INOSOSE DEHYDRATASE"/>
    <property type="match status" value="1"/>
</dbReference>
<comment type="caution">
    <text evidence="3">The sequence shown here is derived from an EMBL/GenBank/DDBJ whole genome shotgun (WGS) entry which is preliminary data.</text>
</comment>
<protein>
    <submittedName>
        <fullName evidence="3">Inosose dehydratase</fullName>
        <ecNumber evidence="3">4.2.1.44</ecNumber>
    </submittedName>
</protein>
<dbReference type="Proteomes" id="UP000533269">
    <property type="component" value="Unassembled WGS sequence"/>
</dbReference>
<proteinExistence type="predicted"/>